<gene>
    <name evidence="3" type="ORF">RRG08_057897</name>
</gene>
<keyword evidence="4" id="KW-1185">Reference proteome</keyword>
<protein>
    <submittedName>
        <fullName evidence="3">Uncharacterized protein</fullName>
    </submittedName>
</protein>
<organism evidence="3 4">
    <name type="scientific">Elysia crispata</name>
    <name type="common">lettuce slug</name>
    <dbReference type="NCBI Taxonomy" id="231223"/>
    <lineage>
        <taxon>Eukaryota</taxon>
        <taxon>Metazoa</taxon>
        <taxon>Spiralia</taxon>
        <taxon>Lophotrochozoa</taxon>
        <taxon>Mollusca</taxon>
        <taxon>Gastropoda</taxon>
        <taxon>Heterobranchia</taxon>
        <taxon>Euthyneura</taxon>
        <taxon>Panpulmonata</taxon>
        <taxon>Sacoglossa</taxon>
        <taxon>Placobranchoidea</taxon>
        <taxon>Plakobranchidae</taxon>
        <taxon>Elysia</taxon>
    </lineage>
</organism>
<keyword evidence="2" id="KW-0812">Transmembrane</keyword>
<feature type="region of interest" description="Disordered" evidence="1">
    <location>
        <begin position="1"/>
        <end position="20"/>
    </location>
</feature>
<evidence type="ECO:0000313" key="4">
    <source>
        <dbReference type="Proteomes" id="UP001283361"/>
    </source>
</evidence>
<keyword evidence="2" id="KW-0472">Membrane</keyword>
<dbReference type="EMBL" id="JAWDGP010003499">
    <property type="protein sequence ID" value="KAK3773850.1"/>
    <property type="molecule type" value="Genomic_DNA"/>
</dbReference>
<name>A0AAE1DL56_9GAST</name>
<evidence type="ECO:0000256" key="2">
    <source>
        <dbReference type="SAM" id="Phobius"/>
    </source>
</evidence>
<feature type="compositionally biased region" description="Basic and acidic residues" evidence="1">
    <location>
        <begin position="7"/>
        <end position="18"/>
    </location>
</feature>
<sequence>SVLGRLQAEDADSKREGNNDITFSGASGAVDIGETGSVILTKPLAAGTVVVFDAYAHDQGLTPGPLRSEQPAKVSVIFGVCPPASDSSGGSSGSGDSGTAASNSKNNLSWIVVSALLGAVLLGLLSFMLWRYWDVIGQACKSVNCNKACRSRPDRPSTAHWLNSSAQWFTATWHSSLVKQFSSMVYRNIAQLTG</sequence>
<feature type="transmembrane region" description="Helical" evidence="2">
    <location>
        <begin position="110"/>
        <end position="133"/>
    </location>
</feature>
<evidence type="ECO:0000313" key="3">
    <source>
        <dbReference type="EMBL" id="KAK3773850.1"/>
    </source>
</evidence>
<reference evidence="3" key="1">
    <citation type="journal article" date="2023" name="G3 (Bethesda)">
        <title>A reference genome for the long-term kleptoplast-retaining sea slug Elysia crispata morphotype clarki.</title>
        <authorList>
            <person name="Eastman K.E."/>
            <person name="Pendleton A.L."/>
            <person name="Shaikh M.A."/>
            <person name="Suttiyut T."/>
            <person name="Ogas R."/>
            <person name="Tomko P."/>
            <person name="Gavelis G."/>
            <person name="Widhalm J.R."/>
            <person name="Wisecaver J.H."/>
        </authorList>
    </citation>
    <scope>NUCLEOTIDE SEQUENCE</scope>
    <source>
        <strain evidence="3">ECLA1</strain>
    </source>
</reference>
<dbReference type="AlphaFoldDB" id="A0AAE1DL56"/>
<feature type="non-terminal residue" evidence="3">
    <location>
        <position position="1"/>
    </location>
</feature>
<keyword evidence="2" id="KW-1133">Transmembrane helix</keyword>
<evidence type="ECO:0000256" key="1">
    <source>
        <dbReference type="SAM" id="MobiDB-lite"/>
    </source>
</evidence>
<accession>A0AAE1DL56</accession>
<dbReference type="Proteomes" id="UP001283361">
    <property type="component" value="Unassembled WGS sequence"/>
</dbReference>
<proteinExistence type="predicted"/>
<comment type="caution">
    <text evidence="3">The sequence shown here is derived from an EMBL/GenBank/DDBJ whole genome shotgun (WGS) entry which is preliminary data.</text>
</comment>